<name>A0A2D3WJJ9_9BACT</name>
<accession>A0A2D3WJJ9</accession>
<reference evidence="1 2" key="1">
    <citation type="journal article" date="2017" name="Front. Microbiol.">
        <title>Comparative Genomic Analysis of the Class Epsilonproteobacteria and Proposed Reclassification to Epsilonbacteraeota (phyl. nov.).</title>
        <authorList>
            <person name="Waite D.W."/>
            <person name="Vanwonterghem I."/>
            <person name="Rinke C."/>
            <person name="Parks D.H."/>
            <person name="Zhang Y."/>
            <person name="Takai K."/>
            <person name="Sievert S.M."/>
            <person name="Simon J."/>
            <person name="Campbell B.J."/>
            <person name="Hanson T.E."/>
            <person name="Woyke T."/>
            <person name="Klotz M.G."/>
            <person name="Hugenholtz P."/>
        </authorList>
    </citation>
    <scope>NUCLEOTIDE SEQUENCE [LARGE SCALE GENOMIC DNA]</scope>
    <source>
        <strain evidence="1">UBA12443</strain>
    </source>
</reference>
<dbReference type="AlphaFoldDB" id="A0A2D3WJJ9"/>
<evidence type="ECO:0000313" key="2">
    <source>
        <dbReference type="Proteomes" id="UP000228859"/>
    </source>
</evidence>
<comment type="caution">
    <text evidence="1">The sequence shown here is derived from an EMBL/GenBank/DDBJ whole genome shotgun (WGS) entry which is preliminary data.</text>
</comment>
<protein>
    <submittedName>
        <fullName evidence="1">Uncharacterized protein</fullName>
    </submittedName>
</protein>
<organism evidence="1 2">
    <name type="scientific">Sulfuricurvum kujiense</name>
    <dbReference type="NCBI Taxonomy" id="148813"/>
    <lineage>
        <taxon>Bacteria</taxon>
        <taxon>Pseudomonadati</taxon>
        <taxon>Campylobacterota</taxon>
        <taxon>Epsilonproteobacteria</taxon>
        <taxon>Campylobacterales</taxon>
        <taxon>Sulfurimonadaceae</taxon>
        <taxon>Sulfuricurvum</taxon>
    </lineage>
</organism>
<evidence type="ECO:0000313" key="1">
    <source>
        <dbReference type="EMBL" id="DAB38466.1"/>
    </source>
</evidence>
<dbReference type="Proteomes" id="UP000228859">
    <property type="component" value="Unassembled WGS sequence"/>
</dbReference>
<dbReference type="RefSeq" id="WP_303662979.1">
    <property type="nucleotide sequence ID" value="NZ_DLUI01000081.1"/>
</dbReference>
<proteinExistence type="predicted"/>
<gene>
    <name evidence="1" type="ORF">CFH83_05860</name>
</gene>
<sequence length="100" mass="11526">MVLLLPMDGDDTQESELTGVLSVSFWATVEVEEGRVIEINFYTDRSEIEGWLDAVIVTNNYEPVMEFIDNQMMVLVAHTQRTIDDIVEAYLFRELHDLSL</sequence>
<dbReference type="EMBL" id="DLUI01000081">
    <property type="protein sequence ID" value="DAB38466.1"/>
    <property type="molecule type" value="Genomic_DNA"/>
</dbReference>